<organism evidence="1 2">
    <name type="scientific">Trichinella pseudospiralis</name>
    <name type="common">Parasitic roundworm</name>
    <dbReference type="NCBI Taxonomy" id="6337"/>
    <lineage>
        <taxon>Eukaryota</taxon>
        <taxon>Metazoa</taxon>
        <taxon>Ecdysozoa</taxon>
        <taxon>Nematoda</taxon>
        <taxon>Enoplea</taxon>
        <taxon>Dorylaimia</taxon>
        <taxon>Trichinellida</taxon>
        <taxon>Trichinellidae</taxon>
        <taxon>Trichinella</taxon>
    </lineage>
</organism>
<dbReference type="AlphaFoldDB" id="A0A0V1F1T1"/>
<evidence type="ECO:0000313" key="1">
    <source>
        <dbReference type="EMBL" id="KRY79968.1"/>
    </source>
</evidence>
<gene>
    <name evidence="1" type="ORF">T4A_237</name>
</gene>
<proteinExistence type="predicted"/>
<sequence length="111" mass="12952">MNHSLMIVLKRNKFLRWDFKVHIRSRSSSTPIRPLSLRRPLRIRSHRPQRVDIDHFGYPCPRPTCTGIYMQATHPAVANGFVVQHIGLRGSSSIRYLDKEKYKVERTEVAA</sequence>
<evidence type="ECO:0000313" key="2">
    <source>
        <dbReference type="Proteomes" id="UP000054632"/>
    </source>
</evidence>
<reference evidence="1 2" key="1">
    <citation type="submission" date="2015-01" db="EMBL/GenBank/DDBJ databases">
        <title>Evolution of Trichinella species and genotypes.</title>
        <authorList>
            <person name="Korhonen P.K."/>
            <person name="Edoardo P."/>
            <person name="Giuseppe L.R."/>
            <person name="Gasser R.B."/>
        </authorList>
    </citation>
    <scope>NUCLEOTIDE SEQUENCE [LARGE SCALE GENOMIC DNA]</scope>
    <source>
        <strain evidence="1">ISS13</strain>
    </source>
</reference>
<protein>
    <submittedName>
        <fullName evidence="1">Uncharacterized protein</fullName>
    </submittedName>
</protein>
<dbReference type="EMBL" id="JYDR01000001">
    <property type="protein sequence ID" value="KRY79968.1"/>
    <property type="molecule type" value="Genomic_DNA"/>
</dbReference>
<comment type="caution">
    <text evidence="1">The sequence shown here is derived from an EMBL/GenBank/DDBJ whole genome shotgun (WGS) entry which is preliminary data.</text>
</comment>
<accession>A0A0V1F1T1</accession>
<dbReference type="Proteomes" id="UP000054632">
    <property type="component" value="Unassembled WGS sequence"/>
</dbReference>
<name>A0A0V1F1T1_TRIPS</name>